<keyword evidence="1" id="KW-0433">Leucine-rich repeat</keyword>
<dbReference type="EMBL" id="LXQA010038617">
    <property type="protein sequence ID" value="MCH98827.1"/>
    <property type="molecule type" value="Genomic_DNA"/>
</dbReference>
<dbReference type="InterPro" id="IPR058192">
    <property type="entry name" value="WHD_ROQ1-like"/>
</dbReference>
<evidence type="ECO:0000313" key="5">
    <source>
        <dbReference type="EMBL" id="MCH98827.1"/>
    </source>
</evidence>
<dbReference type="GO" id="GO:0043531">
    <property type="term" value="F:ADP binding"/>
    <property type="evidence" value="ECO:0007669"/>
    <property type="project" value="InterPro"/>
</dbReference>
<dbReference type="InterPro" id="IPR042197">
    <property type="entry name" value="Apaf_helical"/>
</dbReference>
<dbReference type="AlphaFoldDB" id="A0A392NG40"/>
<dbReference type="PANTHER" id="PTHR11017:SF562">
    <property type="entry name" value="ADP-RIBOSYL CYCLASE_CYCLIC ADP-RIBOSE HYDROLASE"/>
    <property type="match status" value="1"/>
</dbReference>
<feature type="domain" description="Disease resistance protein Roq1-like winged-helix" evidence="4">
    <location>
        <begin position="215"/>
        <end position="284"/>
    </location>
</feature>
<keyword evidence="2" id="KW-0677">Repeat</keyword>
<feature type="domain" description="NB-ARC" evidence="3">
    <location>
        <begin position="1"/>
        <end position="145"/>
    </location>
</feature>
<dbReference type="Gene3D" id="1.10.8.430">
    <property type="entry name" value="Helical domain of apoptotic protease-activating factors"/>
    <property type="match status" value="1"/>
</dbReference>
<dbReference type="InterPro" id="IPR044974">
    <property type="entry name" value="Disease_R_plants"/>
</dbReference>
<organism evidence="5 6">
    <name type="scientific">Trifolium medium</name>
    <dbReference type="NCBI Taxonomy" id="97028"/>
    <lineage>
        <taxon>Eukaryota</taxon>
        <taxon>Viridiplantae</taxon>
        <taxon>Streptophyta</taxon>
        <taxon>Embryophyta</taxon>
        <taxon>Tracheophyta</taxon>
        <taxon>Spermatophyta</taxon>
        <taxon>Magnoliopsida</taxon>
        <taxon>eudicotyledons</taxon>
        <taxon>Gunneridae</taxon>
        <taxon>Pentapetalae</taxon>
        <taxon>rosids</taxon>
        <taxon>fabids</taxon>
        <taxon>Fabales</taxon>
        <taxon>Fabaceae</taxon>
        <taxon>Papilionoideae</taxon>
        <taxon>50 kb inversion clade</taxon>
        <taxon>NPAAA clade</taxon>
        <taxon>Hologalegina</taxon>
        <taxon>IRL clade</taxon>
        <taxon>Trifolieae</taxon>
        <taxon>Trifolium</taxon>
    </lineage>
</organism>
<gene>
    <name evidence="5" type="ORF">A2U01_0019835</name>
</gene>
<dbReference type="PRINTS" id="PR00364">
    <property type="entry name" value="DISEASERSIST"/>
</dbReference>
<dbReference type="GO" id="GO:0006952">
    <property type="term" value="P:defense response"/>
    <property type="evidence" value="ECO:0007669"/>
    <property type="project" value="InterPro"/>
</dbReference>
<dbReference type="Pfam" id="PF23282">
    <property type="entry name" value="WHD_ROQ1"/>
    <property type="match status" value="1"/>
</dbReference>
<dbReference type="SUPFAM" id="SSF46785">
    <property type="entry name" value="Winged helix' DNA-binding domain"/>
    <property type="match status" value="1"/>
</dbReference>
<evidence type="ECO:0000313" key="6">
    <source>
        <dbReference type="Proteomes" id="UP000265520"/>
    </source>
</evidence>
<dbReference type="Gene3D" id="3.40.50.300">
    <property type="entry name" value="P-loop containing nucleotide triphosphate hydrolases"/>
    <property type="match status" value="1"/>
</dbReference>
<accession>A0A392NG40</accession>
<dbReference type="InterPro" id="IPR002182">
    <property type="entry name" value="NB-ARC"/>
</dbReference>
<keyword evidence="6" id="KW-1185">Reference proteome</keyword>
<dbReference type="Proteomes" id="UP000265520">
    <property type="component" value="Unassembled WGS sequence"/>
</dbReference>
<comment type="caution">
    <text evidence="5">The sequence shown here is derived from an EMBL/GenBank/DDBJ whole genome shotgun (WGS) entry which is preliminary data.</text>
</comment>
<dbReference type="InterPro" id="IPR027417">
    <property type="entry name" value="P-loop_NTPase"/>
</dbReference>
<proteinExistence type="predicted"/>
<reference evidence="5 6" key="1">
    <citation type="journal article" date="2018" name="Front. Plant Sci.">
        <title>Red Clover (Trifolium pratense) and Zigzag Clover (T. medium) - A Picture of Genomic Similarities and Differences.</title>
        <authorList>
            <person name="Dluhosova J."/>
            <person name="Istvanek J."/>
            <person name="Nedelnik J."/>
            <person name="Repkova J."/>
        </authorList>
    </citation>
    <scope>NUCLEOTIDE SEQUENCE [LARGE SCALE GENOMIC DNA]</scope>
    <source>
        <strain evidence="6">cv. 10/8</strain>
        <tissue evidence="5">Leaf</tissue>
    </source>
</reference>
<evidence type="ECO:0000256" key="1">
    <source>
        <dbReference type="ARBA" id="ARBA00022614"/>
    </source>
</evidence>
<dbReference type="InterPro" id="IPR036390">
    <property type="entry name" value="WH_DNA-bd_sf"/>
</dbReference>
<evidence type="ECO:0000259" key="4">
    <source>
        <dbReference type="Pfam" id="PF23282"/>
    </source>
</evidence>
<dbReference type="SUPFAM" id="SSF52540">
    <property type="entry name" value="P-loop containing nucleoside triphosphate hydrolases"/>
    <property type="match status" value="1"/>
</dbReference>
<protein>
    <submittedName>
        <fullName evidence="5">TMV resistance protein N-like</fullName>
    </submittedName>
</protein>
<evidence type="ECO:0000256" key="2">
    <source>
        <dbReference type="ARBA" id="ARBA00022737"/>
    </source>
</evidence>
<name>A0A392NG40_9FABA</name>
<sequence>MSGVGKSTIAIQMFAKNFAQYDNVCFLENVSEQSEKSGITNVRNKLLSELLKQEITASDVHGLPTFIRRRLSCKKSFIVLDDVDSATQLDYLCGELDDLGPNIRLIITTRDRHTLSGKVDEIYEVTPWKIKDSLKLFSLRAFKQDHPLKGYECVSERALECAGGVPLALEVLGSHFHARKLKFWESELNLYENKEEAFPDIQKVLMVSYNGLSWREKEMFLDIAFFFKDENKDFVTRTLDAFGFNAISGVEILEDKALISISNSNKIQMHGLLQKMAFDIVRQQHIKDPGKRSRLRDAKDIYDVLGNNKVYMDC</sequence>
<dbReference type="Pfam" id="PF00931">
    <property type="entry name" value="NB-ARC"/>
    <property type="match status" value="1"/>
</dbReference>
<dbReference type="PANTHER" id="PTHR11017">
    <property type="entry name" value="LEUCINE-RICH REPEAT-CONTAINING PROTEIN"/>
    <property type="match status" value="1"/>
</dbReference>
<evidence type="ECO:0000259" key="3">
    <source>
        <dbReference type="Pfam" id="PF00931"/>
    </source>
</evidence>